<dbReference type="Pfam" id="PF00431">
    <property type="entry name" value="CUB"/>
    <property type="match status" value="1"/>
</dbReference>
<dbReference type="WBParaSite" id="ECPE_0000310001-mRNA-1">
    <property type="protein sequence ID" value="ECPE_0000310001-mRNA-1"/>
    <property type="gene ID" value="ECPE_0000310001"/>
</dbReference>
<dbReference type="AlphaFoldDB" id="A0A183A812"/>
<proteinExistence type="predicted"/>
<evidence type="ECO:0000256" key="2">
    <source>
        <dbReference type="PROSITE-ProRule" id="PRU00059"/>
    </source>
</evidence>
<dbReference type="Proteomes" id="UP000272942">
    <property type="component" value="Unassembled WGS sequence"/>
</dbReference>
<feature type="domain" description="CUB" evidence="3">
    <location>
        <begin position="41"/>
        <end position="160"/>
    </location>
</feature>
<reference evidence="6" key="1">
    <citation type="submission" date="2016-06" db="UniProtKB">
        <authorList>
            <consortium name="WormBaseParasite"/>
        </authorList>
    </citation>
    <scope>IDENTIFICATION</scope>
</reference>
<dbReference type="OrthoDB" id="6309479at2759"/>
<comment type="caution">
    <text evidence="2">Lacks conserved residue(s) required for the propagation of feature annotation.</text>
</comment>
<dbReference type="PROSITE" id="PS01180">
    <property type="entry name" value="CUB"/>
    <property type="match status" value="1"/>
</dbReference>
<reference evidence="4 5" key="2">
    <citation type="submission" date="2018-11" db="EMBL/GenBank/DDBJ databases">
        <authorList>
            <consortium name="Pathogen Informatics"/>
        </authorList>
    </citation>
    <scope>NUCLEOTIDE SEQUENCE [LARGE SCALE GENOMIC DNA]</scope>
    <source>
        <strain evidence="4 5">Egypt</strain>
    </source>
</reference>
<evidence type="ECO:0000313" key="6">
    <source>
        <dbReference type="WBParaSite" id="ECPE_0000310001-mRNA-1"/>
    </source>
</evidence>
<evidence type="ECO:0000313" key="5">
    <source>
        <dbReference type="Proteomes" id="UP000272942"/>
    </source>
</evidence>
<dbReference type="InterPro" id="IPR000859">
    <property type="entry name" value="CUB_dom"/>
</dbReference>
<dbReference type="EMBL" id="UZAN01040092">
    <property type="protein sequence ID" value="VDP68424.1"/>
    <property type="molecule type" value="Genomic_DNA"/>
</dbReference>
<evidence type="ECO:0000259" key="3">
    <source>
        <dbReference type="PROSITE" id="PS01180"/>
    </source>
</evidence>
<evidence type="ECO:0000313" key="4">
    <source>
        <dbReference type="EMBL" id="VDP68424.1"/>
    </source>
</evidence>
<gene>
    <name evidence="4" type="ORF">ECPE_LOCUS3097</name>
</gene>
<keyword evidence="1" id="KW-1015">Disulfide bond</keyword>
<dbReference type="Gene3D" id="2.60.120.290">
    <property type="entry name" value="Spermadhesin, CUB domain"/>
    <property type="match status" value="1"/>
</dbReference>
<dbReference type="SUPFAM" id="SSF49854">
    <property type="entry name" value="Spermadhesin, CUB domain"/>
    <property type="match status" value="1"/>
</dbReference>
<dbReference type="InterPro" id="IPR035914">
    <property type="entry name" value="Sperma_CUB_dom_sf"/>
</dbReference>
<protein>
    <submittedName>
        <fullName evidence="6">CUB domain-containing protein</fullName>
    </submittedName>
</protein>
<keyword evidence="5" id="KW-1185">Reference proteome</keyword>
<organism evidence="6">
    <name type="scientific">Echinostoma caproni</name>
    <dbReference type="NCBI Taxonomy" id="27848"/>
    <lineage>
        <taxon>Eukaryota</taxon>
        <taxon>Metazoa</taxon>
        <taxon>Spiralia</taxon>
        <taxon>Lophotrochozoa</taxon>
        <taxon>Platyhelminthes</taxon>
        <taxon>Trematoda</taxon>
        <taxon>Digenea</taxon>
        <taxon>Plagiorchiida</taxon>
        <taxon>Echinostomata</taxon>
        <taxon>Echinostomatoidea</taxon>
        <taxon>Echinostomatidae</taxon>
        <taxon>Echinostoma</taxon>
    </lineage>
</organism>
<accession>A0A183A812</accession>
<sequence length="160" mass="17629">MKVPGFDSTANTMVFFYQIMTTDENVGYQAYVKRVNAKASCGTFSDTFDGSEQVFQFPVDGKAMELDVECQYKITNDKGSKIEAKIMHMKLGNGKPCSTDYVALSSTANPSSTSEYVQCGSTIPSDEFTTTGSDLYWSVKVKDYESQPYLSMIIKSGNAL</sequence>
<name>A0A183A812_9TREM</name>
<evidence type="ECO:0000256" key="1">
    <source>
        <dbReference type="ARBA" id="ARBA00023157"/>
    </source>
</evidence>